<dbReference type="InterPro" id="IPR005123">
    <property type="entry name" value="Oxoglu/Fe-dep_dioxygenase_dom"/>
</dbReference>
<dbReference type="Gene3D" id="2.60.120.620">
    <property type="entry name" value="q2cbj1_9rhob like domain"/>
    <property type="match status" value="1"/>
</dbReference>
<dbReference type="InterPro" id="IPR044862">
    <property type="entry name" value="Pro_4_hyd_alph_FE2OG_OXY"/>
</dbReference>
<keyword evidence="4" id="KW-0223">Dioxygenase</keyword>
<dbReference type="InterPro" id="IPR036249">
    <property type="entry name" value="Thioredoxin-like_sf"/>
</dbReference>
<dbReference type="EMBL" id="JUFX02000219">
    <property type="protein sequence ID" value="KPH85897.1"/>
    <property type="molecule type" value="Genomic_DNA"/>
</dbReference>
<keyword evidence="5" id="KW-0560">Oxidoreductase</keyword>
<dbReference type="GO" id="GO:0031418">
    <property type="term" value="F:L-ascorbic acid binding"/>
    <property type="evidence" value="ECO:0007669"/>
    <property type="project" value="UniProtKB-KW"/>
</dbReference>
<gene>
    <name evidence="8" type="ORF">GLUCOINTEAF2_0203111</name>
</gene>
<organism evidence="8 9">
    <name type="scientific">Komagataeibacter intermedius AF2</name>
    <dbReference type="NCBI Taxonomy" id="1458464"/>
    <lineage>
        <taxon>Bacteria</taxon>
        <taxon>Pseudomonadati</taxon>
        <taxon>Pseudomonadota</taxon>
        <taxon>Alphaproteobacteria</taxon>
        <taxon>Acetobacterales</taxon>
        <taxon>Acetobacteraceae</taxon>
        <taxon>Komagataeibacter</taxon>
    </lineage>
</organism>
<keyword evidence="2" id="KW-0479">Metal-binding</keyword>
<dbReference type="Gene3D" id="3.40.30.10">
    <property type="entry name" value="Glutaredoxin"/>
    <property type="match status" value="1"/>
</dbReference>
<reference evidence="8 9" key="1">
    <citation type="submission" date="2015-07" db="EMBL/GenBank/DDBJ databases">
        <title>Draft Genome Sequence of Komagataeibacter intermedius Strain AF2, Isolated from Kombucha Tea.</title>
        <authorList>
            <person name="Santos R.A."/>
            <person name="Berretta A.A."/>
            <person name="Barud H.S."/>
            <person name="Ribeiro S.J."/>
            <person name="Gonzalez-Garcia L.N."/>
            <person name="Zucchi T.D."/>
            <person name="Goldman G.H."/>
            <person name="Riano-Pachon D.M."/>
        </authorList>
    </citation>
    <scope>NUCLEOTIDE SEQUENCE [LARGE SCALE GENOMIC DNA]</scope>
    <source>
        <strain evidence="8 9">AF2</strain>
    </source>
</reference>
<name>A0A0N1F8D1_9PROT</name>
<dbReference type="PROSITE" id="PS51471">
    <property type="entry name" value="FE2OG_OXY"/>
    <property type="match status" value="1"/>
</dbReference>
<dbReference type="SMART" id="SM00702">
    <property type="entry name" value="P4Hc"/>
    <property type="match status" value="1"/>
</dbReference>
<comment type="cofactor">
    <cofactor evidence="1">
        <name>L-ascorbate</name>
        <dbReference type="ChEBI" id="CHEBI:38290"/>
    </cofactor>
</comment>
<evidence type="ECO:0000256" key="3">
    <source>
        <dbReference type="ARBA" id="ARBA00022896"/>
    </source>
</evidence>
<evidence type="ECO:0000256" key="6">
    <source>
        <dbReference type="ARBA" id="ARBA00023004"/>
    </source>
</evidence>
<dbReference type="GO" id="GO:0016705">
    <property type="term" value="F:oxidoreductase activity, acting on paired donors, with incorporation or reduction of molecular oxygen"/>
    <property type="evidence" value="ECO:0007669"/>
    <property type="project" value="InterPro"/>
</dbReference>
<evidence type="ECO:0000256" key="1">
    <source>
        <dbReference type="ARBA" id="ARBA00001961"/>
    </source>
</evidence>
<evidence type="ECO:0000256" key="2">
    <source>
        <dbReference type="ARBA" id="ARBA00022723"/>
    </source>
</evidence>
<evidence type="ECO:0000259" key="7">
    <source>
        <dbReference type="PROSITE" id="PS51471"/>
    </source>
</evidence>
<dbReference type="GO" id="GO:0005506">
    <property type="term" value="F:iron ion binding"/>
    <property type="evidence" value="ECO:0007669"/>
    <property type="project" value="InterPro"/>
</dbReference>
<keyword evidence="3" id="KW-0847">Vitamin C</keyword>
<dbReference type="Proteomes" id="UP000031553">
    <property type="component" value="Unassembled WGS sequence"/>
</dbReference>
<sequence length="335" mass="37661">MPGMEMHIGDPVPPFTQKASTNSGICAFDTAGGRHILFFFFSSSTDPEVEQALKEISYYKNVLNRPDCMFFGVSLDAGDVTRLRKRPDLSSVCFLYDADRKCHNLFGVPAGASPRWVEVDPMMHVCGHFPHSSGATDMAFRALMKRASQPKPYVPVPALILEHVLEPAFCKTLIHYHQSHDPYPSPILTADAIGNPLRMVVPHFKRRLDTPIREKKLVMDLQGRIIRRVVPEIFRVFRFKASQMDRMLISSYDAQDQGFFNAHRDNTVPTSAHRQFAVSINLNDDYQGGELVFPEFSDQAFSAPAGGAIIFSCALLHAVRPVTHGRRYACLPFVY</sequence>
<dbReference type="GO" id="GO:0051213">
    <property type="term" value="F:dioxygenase activity"/>
    <property type="evidence" value="ECO:0007669"/>
    <property type="project" value="UniProtKB-KW"/>
</dbReference>
<proteinExistence type="predicted"/>
<keyword evidence="6" id="KW-0408">Iron</keyword>
<evidence type="ECO:0000256" key="4">
    <source>
        <dbReference type="ARBA" id="ARBA00022964"/>
    </source>
</evidence>
<accession>A0A0N1F8D1</accession>
<protein>
    <recommendedName>
        <fullName evidence="7">Fe2OG dioxygenase domain-containing protein</fullName>
    </recommendedName>
</protein>
<dbReference type="SUPFAM" id="SSF52833">
    <property type="entry name" value="Thioredoxin-like"/>
    <property type="match status" value="1"/>
</dbReference>
<dbReference type="AlphaFoldDB" id="A0A0N1F8D1"/>
<feature type="domain" description="Fe2OG dioxygenase" evidence="7">
    <location>
        <begin position="243"/>
        <end position="335"/>
    </location>
</feature>
<evidence type="ECO:0000313" key="9">
    <source>
        <dbReference type="Proteomes" id="UP000031553"/>
    </source>
</evidence>
<dbReference type="Pfam" id="PF13640">
    <property type="entry name" value="2OG-FeII_Oxy_3"/>
    <property type="match status" value="1"/>
</dbReference>
<dbReference type="InterPro" id="IPR006620">
    <property type="entry name" value="Pro_4_hyd_alph"/>
</dbReference>
<evidence type="ECO:0000313" key="8">
    <source>
        <dbReference type="EMBL" id="KPH85897.1"/>
    </source>
</evidence>
<comment type="caution">
    <text evidence="8">The sequence shown here is derived from an EMBL/GenBank/DDBJ whole genome shotgun (WGS) entry which is preliminary data.</text>
</comment>
<evidence type="ECO:0000256" key="5">
    <source>
        <dbReference type="ARBA" id="ARBA00023002"/>
    </source>
</evidence>